<reference evidence="3 4" key="1">
    <citation type="submission" date="2010-10" db="EMBL/GenBank/DDBJ databases">
        <authorList>
            <person name="Richards V."/>
            <person name="Lefebure T."/>
            <person name="Suzuki H."/>
            <person name="Pavinski Bitar P."/>
            <person name="Stanhope M."/>
        </authorList>
    </citation>
    <scope>NUCLEOTIDE SEQUENCE [LARGE SCALE GENOMIC DNA]</scope>
    <source>
        <strain evidence="3 4">2008-988</strain>
    </source>
</reference>
<evidence type="ECO:0000313" key="3">
    <source>
        <dbReference type="EMBL" id="EIB54776.1"/>
    </source>
</evidence>
<feature type="region of interest" description="Disordered" evidence="1">
    <location>
        <begin position="333"/>
        <end position="455"/>
    </location>
</feature>
<gene>
    <name evidence="3" type="ORF">cje154_02439</name>
</gene>
<dbReference type="RefSeq" id="WP_002885053.1">
    <property type="nucleotide sequence ID" value="NZ_AIOS01000018.1"/>
</dbReference>
<comment type="caution">
    <text evidence="3">The sequence shown here is derived from an EMBL/GenBank/DDBJ whole genome shotgun (WGS) entry which is preliminary data.</text>
</comment>
<accession>A0ABC9QMU7</accession>
<feature type="compositionally biased region" description="Low complexity" evidence="1">
    <location>
        <begin position="428"/>
        <end position="455"/>
    </location>
</feature>
<protein>
    <recommendedName>
        <fullName evidence="2">Flagellar hook-length control protein-like C-terminal domain-containing protein</fullName>
    </recommendedName>
</protein>
<evidence type="ECO:0000313" key="4">
    <source>
        <dbReference type="Proteomes" id="UP000003238"/>
    </source>
</evidence>
<dbReference type="Proteomes" id="UP000003238">
    <property type="component" value="Unassembled WGS sequence"/>
</dbReference>
<organism evidence="3 4">
    <name type="scientific">Campylobacter jejuni subsp. jejuni 2008-988</name>
    <dbReference type="NCBI Taxonomy" id="889253"/>
    <lineage>
        <taxon>Bacteria</taxon>
        <taxon>Pseudomonadati</taxon>
        <taxon>Campylobacterota</taxon>
        <taxon>Epsilonproteobacteria</taxon>
        <taxon>Campylobacterales</taxon>
        <taxon>Campylobacteraceae</taxon>
        <taxon>Campylobacter</taxon>
    </lineage>
</organism>
<feature type="compositionally biased region" description="Basic and acidic residues" evidence="1">
    <location>
        <begin position="365"/>
        <end position="377"/>
    </location>
</feature>
<dbReference type="AlphaFoldDB" id="A0ABC9QMU7"/>
<feature type="domain" description="Flagellar hook-length control protein-like C-terminal" evidence="2">
    <location>
        <begin position="625"/>
        <end position="693"/>
    </location>
</feature>
<proteinExistence type="predicted"/>
<feature type="compositionally biased region" description="Basic and acidic residues" evidence="1">
    <location>
        <begin position="333"/>
        <end position="358"/>
    </location>
</feature>
<dbReference type="InterPro" id="IPR021136">
    <property type="entry name" value="Flagellar_hook_control-like_C"/>
</dbReference>
<evidence type="ECO:0000259" key="2">
    <source>
        <dbReference type="Pfam" id="PF02120"/>
    </source>
</evidence>
<evidence type="ECO:0000256" key="1">
    <source>
        <dbReference type="SAM" id="MobiDB-lite"/>
    </source>
</evidence>
<name>A0ABC9QMU7_CAMJU</name>
<dbReference type="Pfam" id="PF02120">
    <property type="entry name" value="Flg_hook"/>
    <property type="match status" value="1"/>
</dbReference>
<dbReference type="EMBL" id="AIOS01000018">
    <property type="protein sequence ID" value="EIB54776.1"/>
    <property type="molecule type" value="Genomic_DNA"/>
</dbReference>
<sequence>MINTQLASQIANTQKNDLKVDNSASKDKTNLKDNPKEALAQALKQNLGLSKDASSEEILAKFVQNETGTKLKELVNKLLDQINAQKNPDSPVLKQGKNLNLAPNFANELKILSTELAKSDTFTQVLDRLNQILKPASEIKNNNLAPLFKNSGVFLEAKLKDALNEELLPKSFHSLLSTIKGLSSEKLRVQIAQLANTNLSPKDTLKELKNIINSSKNENKQILNQSSFKALLNLSSKLENFKNYISKNPSHAQEKITPIANKILKELNSIKNDFFKALNKPENLMIKDPNILKQTATTFEKLENTLKNILGNQASKIQDKENILENLLSNKENMKEEKLNHNTKNQDEEKHIKASKEDENLDSGIKTHEEDTQDTKNDIQNNETENKPDNDIKNSTPNQEKIKDEKQEKSKENIKENPKFYETKIENKTSINTNTNTSNPNTNNTQNLNNTQNIQSNNNQTMQNIFKNQEFIKQNIVKNLAFNVENLDLEQVQDLSKNLNNLSRRLNESLKELEPYTQNAKLNQAELKNLEHKLNLSTKDLAQIKPKTEQDIAESLHHDVKSTLLQISNLAKNEGNEAIYNQANRLLAQIEINQLMSLANDSINTYLPFSWDDLNDSKIMFRRGKKDKFFAQIKLEFAKLGDLEILISLNNEKYIDINIMAENIEFRKTIYENAHELKRNINKAGLLSANFFVGDIIRSKFDTRNMKNLDLEMGMDKKV</sequence>
<feature type="compositionally biased region" description="Basic and acidic residues" evidence="1">
    <location>
        <begin position="400"/>
        <end position="427"/>
    </location>
</feature>